<proteinExistence type="predicted"/>
<comment type="caution">
    <text evidence="1">The sequence shown here is derived from an EMBL/GenBank/DDBJ whole genome shotgun (WGS) entry which is preliminary data.</text>
</comment>
<name>A0A484GK70_SOUCH</name>
<feature type="non-terminal residue" evidence="1">
    <location>
        <position position="1"/>
    </location>
</feature>
<feature type="non-terminal residue" evidence="1">
    <location>
        <position position="47"/>
    </location>
</feature>
<protein>
    <submittedName>
        <fullName evidence="1">Uncharacterized protein</fullName>
    </submittedName>
</protein>
<sequence length="47" mass="5040">ISLVVQRLRLRAPNAGGKGLIPGQGTRSHIPQLKILHAASKDPTCRN</sequence>
<accession>A0A484GK70</accession>
<evidence type="ECO:0000313" key="2">
    <source>
        <dbReference type="Proteomes" id="UP000295264"/>
    </source>
</evidence>
<organism evidence="1 2">
    <name type="scientific">Sousa chinensis</name>
    <name type="common">Indo-pacific humpbacked dolphin</name>
    <name type="synonym">Steno chinensis</name>
    <dbReference type="NCBI Taxonomy" id="103600"/>
    <lineage>
        <taxon>Eukaryota</taxon>
        <taxon>Metazoa</taxon>
        <taxon>Chordata</taxon>
        <taxon>Craniata</taxon>
        <taxon>Vertebrata</taxon>
        <taxon>Euteleostomi</taxon>
        <taxon>Mammalia</taxon>
        <taxon>Eutheria</taxon>
        <taxon>Laurasiatheria</taxon>
        <taxon>Artiodactyla</taxon>
        <taxon>Whippomorpha</taxon>
        <taxon>Cetacea</taxon>
        <taxon>Odontoceti</taxon>
        <taxon>Delphinidae</taxon>
        <taxon>Sousa</taxon>
    </lineage>
</organism>
<reference evidence="1 2" key="1">
    <citation type="journal article" date="2018" name="Genomics">
        <title>Molecular footprints of inshore aquatic adaptation in Indo-Pacific humpback dolphin (Sousa chinensis).</title>
        <authorList>
            <person name="Ming Y."/>
            <person name="Jian J."/>
            <person name="Yu F."/>
            <person name="Yu X."/>
            <person name="Wang J."/>
            <person name="Liu W."/>
        </authorList>
    </citation>
    <scope>NUCLEOTIDE SEQUENCE [LARGE SCALE GENOMIC DNA]</scope>
    <source>
        <strain evidence="1">MY-2018</strain>
        <tissue evidence="1">Skin</tissue>
    </source>
</reference>
<keyword evidence="2" id="KW-1185">Reference proteome</keyword>
<dbReference type="EMBL" id="QWLN02006713">
    <property type="protein sequence ID" value="TEA36102.1"/>
    <property type="molecule type" value="Genomic_DNA"/>
</dbReference>
<evidence type="ECO:0000313" key="1">
    <source>
        <dbReference type="EMBL" id="TEA36102.1"/>
    </source>
</evidence>
<dbReference type="Proteomes" id="UP000295264">
    <property type="component" value="Unassembled WGS sequence"/>
</dbReference>
<gene>
    <name evidence="1" type="ORF">DBR06_SOUSAS11510009</name>
</gene>
<dbReference type="AlphaFoldDB" id="A0A484GK70"/>